<name>A0ABT7DNJ3_9ACTN</name>
<sequence length="975" mass="101356">MYEVCSDGVSVALVGWYGTAPTGTITVPAQVISGADSYTVTSVKSFATEGSPADLSAESLALPDTISDIADGAFNSCPSLARITINSQNENLMSFDGMVFTKDMAQLLSIPEGKEGVAHIPDPTSLVPASAFSRCVRLSRIEVGEGNANFTSWNGVLYSKDKKTLIAYPPGVGTSAVIPADVEALGPDAFAGCEALASIAALGFVRDIDSKAFPEEVKASAVVALPSGEDYDARKAVWEKAGFGNFSASAKPGDTVHPGADSSDGQNKDDEKAASGFAYTLLDDYTLSVSWEGSEDPAAELEIPATAEVNGASYRVSSVAANGFSNRASITSVKLPDGVTSIDEGAFAGCTSLASVTFPEGLRDIGARAFEATALTDVWLPASVTSVDSRAFAACGSLTRVVALATPAVAEDVLAGCTGVSVYCPYNAEGSYPWIVGLPSAGNHLLPYGVELAADPLSLETGQEADLLEGGLLEVPEPVETSYSYAASPLSVDAGTVSAKKAGATDVTAVLSLDGEELARSSRTVEVAAGPDDDEDLSGSDIPMINKTESLIPGIYLAEARASAVNVTAPIAVTFGGAGYDVSKAQSSLTASATFQNNTDTSVTMTKIDCNNQGAATLLEATSGTLDSQKLFSLYPGSDTAKAVSFGYGTGVNSATPASGAFDIAASDMLDCTFRLNLSSAKVKASAADGGATVQSLANVSYTFEANESFYLLDKASGTKYDLTTVKAHAADISSKGTGSSYYSKYNAYIADDSKYECWTKWGGVLYEVRIIGIYHDEKTSGGKAGLTFQFKNLLNTTYRMNSTNTNTGGWGASELRARMNPGTDSVANGTDDNAIWNQVPSDLQNAIAPVKKYYGPTYSSTASTVSTSNDSLFLASYREHSNTIYSGGNYAGKGWISAEGSQYEYWQGKVPNNYAANASLVKGLQATPSTAVYWWERSVNPGTDTGFLHVGANGDPTGGYNASNAYGVCPCFCL</sequence>
<dbReference type="InterPro" id="IPR032675">
    <property type="entry name" value="LRR_dom_sf"/>
</dbReference>
<dbReference type="Pfam" id="PF19789">
    <property type="entry name" value="DUF6273"/>
    <property type="match status" value="1"/>
</dbReference>
<organism evidence="3 4">
    <name type="scientific">Gordonibacter faecis</name>
    <dbReference type="NCBI Taxonomy" id="3047475"/>
    <lineage>
        <taxon>Bacteria</taxon>
        <taxon>Bacillati</taxon>
        <taxon>Actinomycetota</taxon>
        <taxon>Coriobacteriia</taxon>
        <taxon>Eggerthellales</taxon>
        <taxon>Eggerthellaceae</taxon>
        <taxon>Gordonibacter</taxon>
    </lineage>
</organism>
<dbReference type="Proteomes" id="UP001232750">
    <property type="component" value="Unassembled WGS sequence"/>
</dbReference>
<dbReference type="Pfam" id="PF13306">
    <property type="entry name" value="LRR_5"/>
    <property type="match status" value="3"/>
</dbReference>
<comment type="caution">
    <text evidence="3">The sequence shown here is derived from an EMBL/GenBank/DDBJ whole genome shotgun (WGS) entry which is preliminary data.</text>
</comment>
<evidence type="ECO:0000259" key="2">
    <source>
        <dbReference type="Pfam" id="PF19789"/>
    </source>
</evidence>
<dbReference type="PANTHER" id="PTHR45661:SF3">
    <property type="entry name" value="IG-LIKE DOMAIN-CONTAINING PROTEIN"/>
    <property type="match status" value="1"/>
</dbReference>
<gene>
    <name evidence="3" type="ORF">QNJ86_08255</name>
</gene>
<dbReference type="PANTHER" id="PTHR45661">
    <property type="entry name" value="SURFACE ANTIGEN"/>
    <property type="match status" value="1"/>
</dbReference>
<reference evidence="3 4" key="1">
    <citation type="submission" date="2023-05" db="EMBL/GenBank/DDBJ databases">
        <title>Gordonibacter KGMB12511T sp. nov., isolated from faeces of healthy Korean.</title>
        <authorList>
            <person name="Kim H.S."/>
            <person name="Kim J.-S."/>
            <person name="Suh M.K."/>
            <person name="Eom M.K."/>
            <person name="Do H.E."/>
            <person name="Lee J.-S."/>
        </authorList>
    </citation>
    <scope>NUCLEOTIDE SEQUENCE [LARGE SCALE GENOMIC DNA]</scope>
    <source>
        <strain evidence="3 4">KGMB12511</strain>
    </source>
</reference>
<proteinExistence type="predicted"/>
<feature type="domain" description="DUF6273" evidence="2">
    <location>
        <begin position="797"/>
        <end position="975"/>
    </location>
</feature>
<accession>A0ABT7DNJ3</accession>
<protein>
    <submittedName>
        <fullName evidence="3">Leucine-rich repeat protein</fullName>
    </submittedName>
</protein>
<dbReference type="Gene3D" id="3.80.10.10">
    <property type="entry name" value="Ribonuclease Inhibitor"/>
    <property type="match status" value="3"/>
</dbReference>
<dbReference type="InterPro" id="IPR053139">
    <property type="entry name" value="Surface_bspA-like"/>
</dbReference>
<dbReference type="RefSeq" id="WP_283832133.1">
    <property type="nucleotide sequence ID" value="NZ_JASJEU010000014.1"/>
</dbReference>
<evidence type="ECO:0000256" key="1">
    <source>
        <dbReference type="SAM" id="MobiDB-lite"/>
    </source>
</evidence>
<dbReference type="InterPro" id="IPR026906">
    <property type="entry name" value="LRR_5"/>
</dbReference>
<evidence type="ECO:0000313" key="3">
    <source>
        <dbReference type="EMBL" id="MDJ1650792.1"/>
    </source>
</evidence>
<keyword evidence="4" id="KW-1185">Reference proteome</keyword>
<dbReference type="EMBL" id="JASJEU010000014">
    <property type="protein sequence ID" value="MDJ1650792.1"/>
    <property type="molecule type" value="Genomic_DNA"/>
</dbReference>
<dbReference type="InterPro" id="IPR046240">
    <property type="entry name" value="DUF6273"/>
</dbReference>
<evidence type="ECO:0000313" key="4">
    <source>
        <dbReference type="Proteomes" id="UP001232750"/>
    </source>
</evidence>
<feature type="region of interest" description="Disordered" evidence="1">
    <location>
        <begin position="249"/>
        <end position="271"/>
    </location>
</feature>